<dbReference type="InterPro" id="IPR029068">
    <property type="entry name" value="Glyas_Bleomycin-R_OHBP_Dase"/>
</dbReference>
<protein>
    <recommendedName>
        <fullName evidence="1">VOC domain-containing protein</fullName>
    </recommendedName>
</protein>
<feature type="domain" description="VOC" evidence="1">
    <location>
        <begin position="176"/>
        <end position="305"/>
    </location>
</feature>
<evidence type="ECO:0000313" key="2">
    <source>
        <dbReference type="EMBL" id="KFA65721.1"/>
    </source>
</evidence>
<dbReference type="OrthoDB" id="3360610at2759"/>
<dbReference type="EMBL" id="KL660567">
    <property type="protein sequence ID" value="KFA65721.1"/>
    <property type="molecule type" value="Genomic_DNA"/>
</dbReference>
<gene>
    <name evidence="2" type="ORF">S40285_08315</name>
</gene>
<dbReference type="InParanoid" id="A0A084QP36"/>
<dbReference type="Gene3D" id="3.10.180.10">
    <property type="entry name" value="2,3-Dihydroxybiphenyl 1,2-Dioxygenase, domain 1"/>
    <property type="match status" value="2"/>
</dbReference>
<dbReference type="AlphaFoldDB" id="A0A084QP36"/>
<dbReference type="OMA" id="SFIRCDR"/>
<reference evidence="2 3" key="1">
    <citation type="journal article" date="2014" name="BMC Genomics">
        <title>Comparative genome sequencing reveals chemotype-specific gene clusters in the toxigenic black mold Stachybotrys.</title>
        <authorList>
            <person name="Semeiks J."/>
            <person name="Borek D."/>
            <person name="Otwinowski Z."/>
            <person name="Grishin N.V."/>
        </authorList>
    </citation>
    <scope>NUCLEOTIDE SEQUENCE [LARGE SCALE GENOMIC DNA]</scope>
    <source>
        <strain evidence="2 3">IBT 40285</strain>
    </source>
</reference>
<evidence type="ECO:0000259" key="1">
    <source>
        <dbReference type="PROSITE" id="PS51819"/>
    </source>
</evidence>
<proteinExistence type="predicted"/>
<dbReference type="Proteomes" id="UP000028524">
    <property type="component" value="Unassembled WGS sequence"/>
</dbReference>
<dbReference type="HOGENOM" id="CLU_052361_0_1_1"/>
<organism evidence="2 3">
    <name type="scientific">Stachybotrys chlorohalonatus (strain IBT 40285)</name>
    <dbReference type="NCBI Taxonomy" id="1283841"/>
    <lineage>
        <taxon>Eukaryota</taxon>
        <taxon>Fungi</taxon>
        <taxon>Dikarya</taxon>
        <taxon>Ascomycota</taxon>
        <taxon>Pezizomycotina</taxon>
        <taxon>Sordariomycetes</taxon>
        <taxon>Hypocreomycetidae</taxon>
        <taxon>Hypocreales</taxon>
        <taxon>Stachybotryaceae</taxon>
        <taxon>Stachybotrys</taxon>
    </lineage>
</organism>
<sequence length="351" mass="39988">MPRVQFEDKPWAKPNPGRVYVTRLGWVHYGHPDIETNHQFLLDFGFVETHRTTDPERIFYRGYNDQPVLYVSEKTETPQFFGGSFEAASAEDLERASKIPGAGEIRDLDFPGGGKIVTILDPDNVPVNIIYGFQRVERGNDPRSAGPINLPLISDDAKPRKGTFQRIPPGPAPVHKLGHFGHKTGDIAKLSQWYMTNFNLRGIDIQANPFNKSEDMAVFYNIDLGEHYSDHHAFFHFSFFPGQKFPGPHHASFEVHDHDIQQQGHYHLLRKGHKQMWGLGRHLLGSQIFDYWYDPDGFTIEHYADGDVVNQDNKPERHVVDRMEDFTIWGGRINLQGAFEGDARPVSATVG</sequence>
<keyword evidence="3" id="KW-1185">Reference proteome</keyword>
<dbReference type="InterPro" id="IPR037523">
    <property type="entry name" value="VOC_core"/>
</dbReference>
<accession>A0A084QP36</accession>
<dbReference type="PROSITE" id="PS51819">
    <property type="entry name" value="VOC"/>
    <property type="match status" value="2"/>
</dbReference>
<name>A0A084QP36_STAC4</name>
<evidence type="ECO:0000313" key="3">
    <source>
        <dbReference type="Proteomes" id="UP000028524"/>
    </source>
</evidence>
<dbReference type="SUPFAM" id="SSF54593">
    <property type="entry name" value="Glyoxalase/Bleomycin resistance protein/Dihydroxybiphenyl dioxygenase"/>
    <property type="match status" value="1"/>
</dbReference>
<feature type="domain" description="VOC" evidence="1">
    <location>
        <begin position="23"/>
        <end position="132"/>
    </location>
</feature>
<feature type="non-terminal residue" evidence="2">
    <location>
        <position position="351"/>
    </location>
</feature>